<dbReference type="EMBL" id="CP011035">
    <property type="protein sequence ID" value="ALS34692.1"/>
    <property type="molecule type" value="Genomic_DNA"/>
</dbReference>
<evidence type="ECO:0000256" key="1">
    <source>
        <dbReference type="ARBA" id="ARBA00006601"/>
    </source>
</evidence>
<comment type="similarity">
    <text evidence="1 4">Belongs to the UDP-glucose/GDP-mannose dehydrogenase family.</text>
</comment>
<dbReference type="PANTHER" id="PTHR43491">
    <property type="entry name" value="UDP-N-ACETYL-D-MANNOSAMINE DEHYDROGENASE"/>
    <property type="match status" value="1"/>
</dbReference>
<dbReference type="InterPro" id="IPR014027">
    <property type="entry name" value="UDP-Glc/GDP-Man_DH_C"/>
</dbReference>
<accession>A0A0U2MSP7</accession>
<dbReference type="InterPro" id="IPR036291">
    <property type="entry name" value="NAD(P)-bd_dom_sf"/>
</dbReference>
<dbReference type="AlphaFoldDB" id="A0A0U2MSP7"/>
<dbReference type="GO" id="GO:0000271">
    <property type="term" value="P:polysaccharide biosynthetic process"/>
    <property type="evidence" value="ECO:0007669"/>
    <property type="project" value="InterPro"/>
</dbReference>
<evidence type="ECO:0000259" key="5">
    <source>
        <dbReference type="SMART" id="SM00984"/>
    </source>
</evidence>
<dbReference type="InterPro" id="IPR008927">
    <property type="entry name" value="6-PGluconate_DH-like_C_sf"/>
</dbReference>
<dbReference type="InterPro" id="IPR017476">
    <property type="entry name" value="UDP-Glc/GDP-Man"/>
</dbReference>
<dbReference type="PATRIC" id="fig|1315283.4.peg.3284"/>
<dbReference type="InterPro" id="IPR028359">
    <property type="entry name" value="UDP_ManNAc/GlcNAc_DH"/>
</dbReference>
<dbReference type="Proteomes" id="UP000065261">
    <property type="component" value="Chromosome II"/>
</dbReference>
<organism evidence="6">
    <name type="scientific">Pseudoalteromonas translucida KMM 520</name>
    <dbReference type="NCBI Taxonomy" id="1315283"/>
    <lineage>
        <taxon>Bacteria</taxon>
        <taxon>Pseudomonadati</taxon>
        <taxon>Pseudomonadota</taxon>
        <taxon>Gammaproteobacteria</taxon>
        <taxon>Alteromonadales</taxon>
        <taxon>Pseudoalteromonadaceae</taxon>
        <taxon>Pseudoalteromonas</taxon>
    </lineage>
</organism>
<dbReference type="GO" id="GO:0016616">
    <property type="term" value="F:oxidoreductase activity, acting on the CH-OH group of donors, NAD or NADP as acceptor"/>
    <property type="evidence" value="ECO:0007669"/>
    <property type="project" value="InterPro"/>
</dbReference>
<gene>
    <name evidence="6" type="primary">wbpO</name>
    <name evidence="6" type="ORF">PTRA_b0169</name>
</gene>
<dbReference type="InterPro" id="IPR014026">
    <property type="entry name" value="UDP-Glc/GDP-Man_DH_dimer"/>
</dbReference>
<reference evidence="6 7" key="1">
    <citation type="submission" date="2015-03" db="EMBL/GenBank/DDBJ databases">
        <authorList>
            <person name="Murphy D."/>
        </authorList>
    </citation>
    <scope>NUCLEOTIDE SEQUENCE [LARGE SCALE GENOMIC DNA]</scope>
    <source>
        <strain evidence="6 7">KMM 520</strain>
    </source>
</reference>
<evidence type="ECO:0000256" key="2">
    <source>
        <dbReference type="ARBA" id="ARBA00023002"/>
    </source>
</evidence>
<dbReference type="PIRSF" id="PIRSF000124">
    <property type="entry name" value="UDPglc_GDPman_dh"/>
    <property type="match status" value="1"/>
</dbReference>
<dbReference type="SMART" id="SM00984">
    <property type="entry name" value="UDPG_MGDP_dh_C"/>
    <property type="match status" value="1"/>
</dbReference>
<evidence type="ECO:0000256" key="3">
    <source>
        <dbReference type="ARBA" id="ARBA00023027"/>
    </source>
</evidence>
<feature type="domain" description="UDP-glucose/GDP-mannose dehydrogenase C-terminal" evidence="5">
    <location>
        <begin position="337"/>
        <end position="421"/>
    </location>
</feature>
<dbReference type="Pfam" id="PF03721">
    <property type="entry name" value="UDPG_MGDP_dh_N"/>
    <property type="match status" value="1"/>
</dbReference>
<dbReference type="SUPFAM" id="SSF48179">
    <property type="entry name" value="6-phosphogluconate dehydrogenase C-terminal domain-like"/>
    <property type="match status" value="1"/>
</dbReference>
<name>A0A0U2MSP7_9GAMM</name>
<dbReference type="InterPro" id="IPR036220">
    <property type="entry name" value="UDP-Glc/GDP-Man_DH_C_sf"/>
</dbReference>
<sequence length="437" mass="48496">MFGCNLLKLRLICQTQFAGRSLNDNQVVAVVGLGYVGYPLAIAFGQHIQTVGFDINETRISELHESNDRTNESDIKLVESAEHLTLSNDLECIRRANIYIVTTPTPVDKAYQPELSAVLNAAKMVGSVISTNDIVVLESTVYPGVTEGVFASEIEKTSGLLANIDFQLGYSPERINPGDELHCLQHIVKVVSATNTSTLEILSQLYELIVPAGVLKAESIRTAELSKLIENTQRDVNIAFINEMYQLSDKLKLDFNKVLECASSKWNFLDFKPGLVGGHCVAVDPYYLIHSQVMNGVAPRITNTARQVNGDMVTYVANTFLKKLIRAGLSLPSTRILILGVSFKPNCPDVRNSKHFEVIRELIDFGAKPLIYDPVVKWEDTQNCIVEEQMPTGPFDAILLLVPHDEIVRDLLLKGASLIHENTIFFSLDSQYTDLLK</sequence>
<keyword evidence="3" id="KW-0520">NAD</keyword>
<dbReference type="InterPro" id="IPR001732">
    <property type="entry name" value="UDP-Glc/GDP-Man_DH_N"/>
</dbReference>
<protein>
    <submittedName>
        <fullName evidence="6">UDP-N-acetyl-D-galactosamine dehydrogenase</fullName>
    </submittedName>
</protein>
<dbReference type="Pfam" id="PF03720">
    <property type="entry name" value="UDPG_MGDP_dh_C"/>
    <property type="match status" value="1"/>
</dbReference>
<evidence type="ECO:0000313" key="6">
    <source>
        <dbReference type="EMBL" id="ALS34692.1"/>
    </source>
</evidence>
<dbReference type="SUPFAM" id="SSF52413">
    <property type="entry name" value="UDP-glucose/GDP-mannose dehydrogenase C-terminal domain"/>
    <property type="match status" value="1"/>
</dbReference>
<dbReference type="Pfam" id="PF00984">
    <property type="entry name" value="UDPG_MGDP_dh"/>
    <property type="match status" value="1"/>
</dbReference>
<dbReference type="KEGG" id="ptn:PTRA_b0169"/>
<keyword evidence="2" id="KW-0560">Oxidoreductase</keyword>
<proteinExistence type="inferred from homology"/>
<evidence type="ECO:0000256" key="4">
    <source>
        <dbReference type="PIRNR" id="PIRNR000124"/>
    </source>
</evidence>
<dbReference type="SUPFAM" id="SSF51735">
    <property type="entry name" value="NAD(P)-binding Rossmann-fold domains"/>
    <property type="match status" value="1"/>
</dbReference>
<evidence type="ECO:0000313" key="7">
    <source>
        <dbReference type="Proteomes" id="UP000065261"/>
    </source>
</evidence>
<dbReference type="Gene3D" id="3.40.50.720">
    <property type="entry name" value="NAD(P)-binding Rossmann-like Domain"/>
    <property type="match status" value="2"/>
</dbReference>
<dbReference type="PANTHER" id="PTHR43491:SF2">
    <property type="entry name" value="UDP-N-ACETYL-D-MANNOSAMINE DEHYDROGENASE"/>
    <property type="match status" value="1"/>
</dbReference>
<dbReference type="PIRSF" id="PIRSF500136">
    <property type="entry name" value="UDP_ManNAc_DH"/>
    <property type="match status" value="1"/>
</dbReference>
<dbReference type="NCBIfam" id="TIGR03026">
    <property type="entry name" value="NDP-sugDHase"/>
    <property type="match status" value="1"/>
</dbReference>
<dbReference type="GO" id="GO:0051287">
    <property type="term" value="F:NAD binding"/>
    <property type="evidence" value="ECO:0007669"/>
    <property type="project" value="InterPro"/>
</dbReference>
<dbReference type="GO" id="GO:0016628">
    <property type="term" value="F:oxidoreductase activity, acting on the CH-CH group of donors, NAD or NADP as acceptor"/>
    <property type="evidence" value="ECO:0007669"/>
    <property type="project" value="InterPro"/>
</dbReference>